<dbReference type="InterPro" id="IPR041527">
    <property type="entry name" value="YhcG_N"/>
</dbReference>
<feature type="domain" description="YhcG N-terminal" evidence="2">
    <location>
        <begin position="17"/>
        <end position="99"/>
    </location>
</feature>
<dbReference type="EMBL" id="JAQMRD010000010">
    <property type="protein sequence ID" value="MDB9223246.1"/>
    <property type="molecule type" value="Genomic_DNA"/>
</dbReference>
<keyword evidence="1" id="KW-1133">Transmembrane helix</keyword>
<dbReference type="Proteomes" id="UP001212263">
    <property type="component" value="Unassembled WGS sequence"/>
</dbReference>
<evidence type="ECO:0000259" key="2">
    <source>
        <dbReference type="Pfam" id="PF17761"/>
    </source>
</evidence>
<keyword evidence="1" id="KW-0812">Transmembrane</keyword>
<dbReference type="AlphaFoldDB" id="A0AAW5CAW4"/>
<evidence type="ECO:0000313" key="3">
    <source>
        <dbReference type="EMBL" id="MCG4961190.1"/>
    </source>
</evidence>
<dbReference type="RefSeq" id="WP_118121797.1">
    <property type="nucleotide sequence ID" value="NZ_JAHONW010000051.1"/>
</dbReference>
<dbReference type="PANTHER" id="PTHR30547">
    <property type="entry name" value="UNCHARACTERIZED PROTEIN YHCG-RELATED"/>
    <property type="match status" value="1"/>
</dbReference>
<dbReference type="Proteomes" id="UP001199750">
    <property type="component" value="Unassembled WGS sequence"/>
</dbReference>
<comment type="caution">
    <text evidence="3">The sequence shown here is derived from an EMBL/GenBank/DDBJ whole genome shotgun (WGS) entry which is preliminary data.</text>
</comment>
<keyword evidence="1" id="KW-0472">Membrane</keyword>
<dbReference type="InterPro" id="IPR053148">
    <property type="entry name" value="PD-DEXK-like_domain"/>
</dbReference>
<gene>
    <name evidence="3" type="ORF">L0P03_15230</name>
    <name evidence="4" type="ORF">PN645_09545</name>
</gene>
<dbReference type="Pfam" id="PF17761">
    <property type="entry name" value="DUF1016_N"/>
    <property type="match status" value="1"/>
</dbReference>
<organism evidence="3 5">
    <name type="scientific">Odoribacter splanchnicus</name>
    <dbReference type="NCBI Taxonomy" id="28118"/>
    <lineage>
        <taxon>Bacteria</taxon>
        <taxon>Pseudomonadati</taxon>
        <taxon>Bacteroidota</taxon>
        <taxon>Bacteroidia</taxon>
        <taxon>Bacteroidales</taxon>
        <taxon>Odoribacteraceae</taxon>
        <taxon>Odoribacter</taxon>
    </lineage>
</organism>
<evidence type="ECO:0000256" key="1">
    <source>
        <dbReference type="SAM" id="Phobius"/>
    </source>
</evidence>
<evidence type="ECO:0000313" key="5">
    <source>
        <dbReference type="Proteomes" id="UP001199750"/>
    </source>
</evidence>
<reference evidence="4" key="2">
    <citation type="submission" date="2023-01" db="EMBL/GenBank/DDBJ databases">
        <title>Human gut microbiome strain richness.</title>
        <authorList>
            <person name="Chen-Liaw A."/>
        </authorList>
    </citation>
    <scope>NUCLEOTIDE SEQUENCE</scope>
    <source>
        <strain evidence="4">RTP21484st1_B7_RTP21484_190118</strain>
    </source>
</reference>
<dbReference type="PANTHER" id="PTHR30547:SF5">
    <property type="entry name" value="NUCLEASE YHCG-RELATED"/>
    <property type="match status" value="1"/>
</dbReference>
<name>A0AAW5CAW4_9BACT</name>
<reference evidence="3" key="1">
    <citation type="submission" date="2022-01" db="EMBL/GenBank/DDBJ databases">
        <title>Collection of gut derived symbiotic bacterial strains cultured from healthy donors.</title>
        <authorList>
            <person name="Lin H."/>
            <person name="Kohout C."/>
            <person name="Waligurski E."/>
            <person name="Pamer E.G."/>
        </authorList>
    </citation>
    <scope>NUCLEOTIDE SEQUENCE</scope>
    <source>
        <strain evidence="3">DFI.1.149</strain>
    </source>
</reference>
<proteinExistence type="predicted"/>
<accession>A0AAW5CAW4</accession>
<dbReference type="EMBL" id="JAKNDN010000031">
    <property type="protein sequence ID" value="MCG4961190.1"/>
    <property type="molecule type" value="Genomic_DNA"/>
</dbReference>
<feature type="transmembrane region" description="Helical" evidence="1">
    <location>
        <begin position="103"/>
        <end position="122"/>
    </location>
</feature>
<sequence>MAQEIDHNLENQLYDDVCNIIEQARYRVAVYVNSEASMMNWNVGKRIKEDVLLNKRADYGEQVLKRLSQRLKAKYGGGWGYQKLQHCVRAAYTFGEDEKRGCLTIKCYSALFLFFVSIYFLFSEFMQPFSFSHR</sequence>
<protein>
    <submittedName>
        <fullName evidence="3">DUF1016 N-terminal domain-containing protein</fullName>
    </submittedName>
</protein>
<evidence type="ECO:0000313" key="4">
    <source>
        <dbReference type="EMBL" id="MDB9223246.1"/>
    </source>
</evidence>